<proteinExistence type="predicted"/>
<evidence type="ECO:0000313" key="2">
    <source>
        <dbReference type="Proteomes" id="UP000574332"/>
    </source>
</evidence>
<dbReference type="EMBL" id="JACCCY010000003">
    <property type="protein sequence ID" value="NYI50016.1"/>
    <property type="molecule type" value="Genomic_DNA"/>
</dbReference>
<name>A0A8E2D4D7_9PORP</name>
<gene>
    <name evidence="1" type="ORF">F5613_002146</name>
</gene>
<dbReference type="AlphaFoldDB" id="A0A8E2D4D7"/>
<keyword evidence="2" id="KW-1185">Reference proteome</keyword>
<organism evidence="1 2">
    <name type="scientific">Macellibacteroides fermentans</name>
    <dbReference type="NCBI Taxonomy" id="879969"/>
    <lineage>
        <taxon>Bacteria</taxon>
        <taxon>Pseudomonadati</taxon>
        <taxon>Bacteroidota</taxon>
        <taxon>Bacteroidia</taxon>
        <taxon>Bacteroidales</taxon>
        <taxon>Porphyromonadaceae</taxon>
        <taxon>Macellibacteroides</taxon>
    </lineage>
</organism>
<comment type="caution">
    <text evidence="1">The sequence shown here is derived from an EMBL/GenBank/DDBJ whole genome shotgun (WGS) entry which is preliminary data.</text>
</comment>
<reference evidence="1 2" key="1">
    <citation type="submission" date="2020-07" db="EMBL/GenBank/DDBJ databases">
        <title>Genomic Encyclopedia of Type Strains, Phase IV (KMG-IV): sequencing the most valuable type-strain genomes for metagenomic binning, comparative biology and taxonomic classification.</title>
        <authorList>
            <person name="Goeker M."/>
        </authorList>
    </citation>
    <scope>NUCLEOTIDE SEQUENCE [LARGE SCALE GENOMIC DNA]</scope>
    <source>
        <strain evidence="1 2">DSM 23697</strain>
    </source>
</reference>
<sequence length="36" mass="4009">MYFLVNASSFFEDGSSSPFPNLTEDSNPVVVKLKLK</sequence>
<protein>
    <submittedName>
        <fullName evidence="1">Uncharacterized protein</fullName>
    </submittedName>
</protein>
<accession>A0A8E2D4D7</accession>
<dbReference type="Proteomes" id="UP000574332">
    <property type="component" value="Unassembled WGS sequence"/>
</dbReference>
<evidence type="ECO:0000313" key="1">
    <source>
        <dbReference type="EMBL" id="NYI50016.1"/>
    </source>
</evidence>